<dbReference type="EMBL" id="AXZF01000183">
    <property type="protein sequence ID" value="ERT64228.1"/>
    <property type="molecule type" value="Genomic_DNA"/>
</dbReference>
<dbReference type="RefSeq" id="WP_023052380.1">
    <property type="nucleotide sequence ID" value="NZ_KI518154.1"/>
</dbReference>
<sequence length="106" mass="12610">MNSSYKEITLKFIVLKECSKDEILKNAVNIVDKYICKYSEEYHKKQTLKNYCVSRVELALSNIYKRGDVVSIKVRNDKKEITEQFKNDYIENDYLNSATRFVMKSY</sequence>
<name>U7V0J8_9FUSO</name>
<comment type="caution">
    <text evidence="1">The sequence shown here is derived from an EMBL/GenBank/DDBJ whole genome shotgun (WGS) entry which is preliminary data.</text>
</comment>
<dbReference type="HOGENOM" id="CLU_2228694_0_0_0"/>
<gene>
    <name evidence="1" type="ORF">HMPREF0202_02855</name>
</gene>
<organism evidence="1 2">
    <name type="scientific">Cetobacterium somerae ATCC BAA-474</name>
    <dbReference type="NCBI Taxonomy" id="1319815"/>
    <lineage>
        <taxon>Bacteria</taxon>
        <taxon>Fusobacteriati</taxon>
        <taxon>Fusobacteriota</taxon>
        <taxon>Fusobacteriia</taxon>
        <taxon>Fusobacteriales</taxon>
        <taxon>Fusobacteriaceae</taxon>
        <taxon>Cetobacterium</taxon>
    </lineage>
</organism>
<feature type="non-terminal residue" evidence="1">
    <location>
        <position position="106"/>
    </location>
</feature>
<proteinExistence type="predicted"/>
<evidence type="ECO:0000313" key="1">
    <source>
        <dbReference type="EMBL" id="ERT64228.1"/>
    </source>
</evidence>
<evidence type="ECO:0000313" key="2">
    <source>
        <dbReference type="Proteomes" id="UP000017081"/>
    </source>
</evidence>
<reference evidence="1 2" key="1">
    <citation type="submission" date="2013-08" db="EMBL/GenBank/DDBJ databases">
        <authorList>
            <person name="Weinstock G."/>
            <person name="Sodergren E."/>
            <person name="Wylie T."/>
            <person name="Fulton L."/>
            <person name="Fulton R."/>
            <person name="Fronick C."/>
            <person name="O'Laughlin M."/>
            <person name="Godfrey J."/>
            <person name="Miner T."/>
            <person name="Herter B."/>
            <person name="Appelbaum E."/>
            <person name="Cordes M."/>
            <person name="Lek S."/>
            <person name="Wollam A."/>
            <person name="Pepin K.H."/>
            <person name="Palsikar V.B."/>
            <person name="Mitreva M."/>
            <person name="Wilson R.K."/>
        </authorList>
    </citation>
    <scope>NUCLEOTIDE SEQUENCE [LARGE SCALE GENOMIC DNA]</scope>
    <source>
        <strain evidence="1 2">ATCC BAA-474</strain>
    </source>
</reference>
<accession>U7V0J8</accession>
<protein>
    <submittedName>
        <fullName evidence="1">Uncharacterized protein</fullName>
    </submittedName>
</protein>
<keyword evidence="2" id="KW-1185">Reference proteome</keyword>
<dbReference type="AlphaFoldDB" id="U7V0J8"/>
<dbReference type="Proteomes" id="UP000017081">
    <property type="component" value="Unassembled WGS sequence"/>
</dbReference>